<dbReference type="SUPFAM" id="SSF55347">
    <property type="entry name" value="Glyceraldehyde-3-phosphate dehydrogenase-like, C-terminal domain"/>
    <property type="match status" value="1"/>
</dbReference>
<dbReference type="GO" id="GO:0000166">
    <property type="term" value="F:nucleotide binding"/>
    <property type="evidence" value="ECO:0007669"/>
    <property type="project" value="InterPro"/>
</dbReference>
<dbReference type="SUPFAM" id="SSF51735">
    <property type="entry name" value="NAD(P)-binding Rossmann-fold domains"/>
    <property type="match status" value="1"/>
</dbReference>
<dbReference type="RefSeq" id="WP_330584976.1">
    <property type="nucleotide sequence ID" value="NZ_QZDT01000017.1"/>
</dbReference>
<name>A0A9X5GRI2_9FIRM</name>
<protein>
    <submittedName>
        <fullName evidence="4">Gfo/Idh/MocA family oxidoreductase</fullName>
    </submittedName>
</protein>
<gene>
    <name evidence="4" type="ORF">D5281_11750</name>
</gene>
<dbReference type="PANTHER" id="PTHR43818">
    <property type="entry name" value="BCDNA.GH03377"/>
    <property type="match status" value="1"/>
</dbReference>
<feature type="domain" description="GFO/IDH/MocA-like oxidoreductase" evidence="3">
    <location>
        <begin position="130"/>
        <end position="265"/>
    </location>
</feature>
<dbReference type="PANTHER" id="PTHR43818:SF11">
    <property type="entry name" value="BCDNA.GH03377"/>
    <property type="match status" value="1"/>
</dbReference>
<dbReference type="Proteomes" id="UP001154420">
    <property type="component" value="Unassembled WGS sequence"/>
</dbReference>
<dbReference type="InterPro" id="IPR050463">
    <property type="entry name" value="Gfo/Idh/MocA_oxidrdct_glycsds"/>
</dbReference>
<dbReference type="Gene3D" id="3.40.50.720">
    <property type="entry name" value="NAD(P)-binding Rossmann-like Domain"/>
    <property type="match status" value="1"/>
</dbReference>
<dbReference type="Pfam" id="PF01408">
    <property type="entry name" value="GFO_IDH_MocA"/>
    <property type="match status" value="1"/>
</dbReference>
<comment type="caution">
    <text evidence="4">The sequence shown here is derived from an EMBL/GenBank/DDBJ whole genome shotgun (WGS) entry which is preliminary data.</text>
</comment>
<evidence type="ECO:0000256" key="1">
    <source>
        <dbReference type="ARBA" id="ARBA00023002"/>
    </source>
</evidence>
<proteinExistence type="predicted"/>
<evidence type="ECO:0000259" key="2">
    <source>
        <dbReference type="Pfam" id="PF01408"/>
    </source>
</evidence>
<evidence type="ECO:0000313" key="5">
    <source>
        <dbReference type="Proteomes" id="UP001154420"/>
    </source>
</evidence>
<evidence type="ECO:0000259" key="3">
    <source>
        <dbReference type="Pfam" id="PF22725"/>
    </source>
</evidence>
<dbReference type="Pfam" id="PF22725">
    <property type="entry name" value="GFO_IDH_MocA_C3"/>
    <property type="match status" value="1"/>
</dbReference>
<evidence type="ECO:0000313" key="4">
    <source>
        <dbReference type="EMBL" id="NBJ93248.1"/>
    </source>
</evidence>
<keyword evidence="1" id="KW-0560">Oxidoreductase</keyword>
<sequence length="375" mass="41467">MRRIKTAIVGCGVISDVYMQSFRENFSVIELTACADLDEGRMNEMAQRYHIKAMDYEDILKDDSIELIINLTSPKAHYALSKQAILKGKHVYSEKMMAVTYEEGKDLCVLATEHQVRFGAAPDTFLGGGIQTARYAVAHGLMGNVLSGLLSLTRDYGVFGENLPHLFQNGGSVLYDMGGYYLTAVCSILGSVKRVSAFGARTETSHKVTRVGSPFFGKEIPLEEDNIVTAILEFENKALVTLHLNSGTIINENYHLELYGDKGILRMGDPNTFCGEVVLEKAQNQPVILPFTHGFQKQSRGLGAAEMAWSILDGRPHRASMEMALHVLEIIHGIFTSADSEKIYVMETKFELPKPLPEGFIGEGFWAAKEESALL</sequence>
<accession>A0A9X5GRI2</accession>
<dbReference type="InterPro" id="IPR036291">
    <property type="entry name" value="NAD(P)-bd_dom_sf"/>
</dbReference>
<dbReference type="InterPro" id="IPR000683">
    <property type="entry name" value="Gfo/Idh/MocA-like_OxRdtase_N"/>
</dbReference>
<dbReference type="GO" id="GO:0016491">
    <property type="term" value="F:oxidoreductase activity"/>
    <property type="evidence" value="ECO:0007669"/>
    <property type="project" value="UniProtKB-KW"/>
</dbReference>
<dbReference type="EMBL" id="QZDT01000017">
    <property type="protein sequence ID" value="NBJ93248.1"/>
    <property type="molecule type" value="Genomic_DNA"/>
</dbReference>
<dbReference type="Gene3D" id="3.30.360.10">
    <property type="entry name" value="Dihydrodipicolinate Reductase, domain 2"/>
    <property type="match status" value="1"/>
</dbReference>
<dbReference type="InterPro" id="IPR055170">
    <property type="entry name" value="GFO_IDH_MocA-like_dom"/>
</dbReference>
<reference evidence="4" key="1">
    <citation type="submission" date="2018-09" db="EMBL/GenBank/DDBJ databases">
        <title>Murine metabolic-syndrome-specific gut microbial biobank.</title>
        <authorList>
            <person name="Liu C."/>
        </authorList>
    </citation>
    <scope>NUCLEOTIDE SEQUENCE</scope>
    <source>
        <strain evidence="4">D42-62</strain>
    </source>
</reference>
<dbReference type="AlphaFoldDB" id="A0A9X5GRI2"/>
<organism evidence="4 5">
    <name type="scientific">Parablautia muri</name>
    <dbReference type="NCBI Taxonomy" id="2320879"/>
    <lineage>
        <taxon>Bacteria</taxon>
        <taxon>Bacillati</taxon>
        <taxon>Bacillota</taxon>
        <taxon>Clostridia</taxon>
        <taxon>Lachnospirales</taxon>
        <taxon>Lachnospiraceae</taxon>
        <taxon>Parablautia</taxon>
    </lineage>
</organism>
<feature type="domain" description="Gfo/Idh/MocA-like oxidoreductase N-terminal" evidence="2">
    <location>
        <begin position="4"/>
        <end position="118"/>
    </location>
</feature>
<keyword evidence="5" id="KW-1185">Reference proteome</keyword>